<dbReference type="Proteomes" id="UP000614287">
    <property type="component" value="Unassembled WGS sequence"/>
</dbReference>
<accession>A0A8J3CFK7</accession>
<evidence type="ECO:0008006" key="3">
    <source>
        <dbReference type="Google" id="ProtNLM"/>
    </source>
</evidence>
<keyword evidence="2" id="KW-1185">Reference proteome</keyword>
<reference evidence="1" key="1">
    <citation type="journal article" date="2014" name="Int. J. Syst. Evol. Microbiol.">
        <title>Complete genome sequence of Corynebacterium casei LMG S-19264T (=DSM 44701T), isolated from a smear-ripened cheese.</title>
        <authorList>
            <consortium name="US DOE Joint Genome Institute (JGI-PGF)"/>
            <person name="Walter F."/>
            <person name="Albersmeier A."/>
            <person name="Kalinowski J."/>
            <person name="Ruckert C."/>
        </authorList>
    </citation>
    <scope>NUCLEOTIDE SEQUENCE</scope>
    <source>
        <strain evidence="1">KCTC 32501</strain>
    </source>
</reference>
<evidence type="ECO:0000313" key="1">
    <source>
        <dbReference type="EMBL" id="GHA66139.1"/>
    </source>
</evidence>
<comment type="caution">
    <text evidence="1">The sequence shown here is derived from an EMBL/GenBank/DDBJ whole genome shotgun (WGS) entry which is preliminary data.</text>
</comment>
<name>A0A8J3CFK7_9BURK</name>
<reference evidence="1" key="2">
    <citation type="submission" date="2020-09" db="EMBL/GenBank/DDBJ databases">
        <authorList>
            <person name="Sun Q."/>
            <person name="Kim S."/>
        </authorList>
    </citation>
    <scope>NUCLEOTIDE SEQUENCE</scope>
    <source>
        <strain evidence="1">KCTC 32501</strain>
    </source>
</reference>
<dbReference type="Pfam" id="PF03237">
    <property type="entry name" value="Terminase_6N"/>
    <property type="match status" value="1"/>
</dbReference>
<evidence type="ECO:0000313" key="2">
    <source>
        <dbReference type="Proteomes" id="UP000614287"/>
    </source>
</evidence>
<organism evidence="1 2">
    <name type="scientific">Formosimonas limnophila</name>
    <dbReference type="NCBI Taxonomy" id="1384487"/>
    <lineage>
        <taxon>Bacteria</taxon>
        <taxon>Pseudomonadati</taxon>
        <taxon>Pseudomonadota</taxon>
        <taxon>Betaproteobacteria</taxon>
        <taxon>Burkholderiales</taxon>
        <taxon>Burkholderiaceae</taxon>
        <taxon>Formosimonas</taxon>
    </lineage>
</organism>
<dbReference type="AlphaFoldDB" id="A0A8J3CFK7"/>
<protein>
    <recommendedName>
        <fullName evidence="3">Terminase</fullName>
    </recommendedName>
</protein>
<dbReference type="EMBL" id="BMZG01000002">
    <property type="protein sequence ID" value="GHA66139.1"/>
    <property type="molecule type" value="Genomic_DNA"/>
</dbReference>
<sequence>MNDIDLIEEVIIRNARVDFLTFRKYLHPNIKWNWFVEDLSSHLQWFYDELVAGNSPKLLIEAPPQHGKSEGVVDLLAWMLGKQPELKVIFSSFSERLGVRANKKLQKIFDSAKYKRIFSDAKISSKGSDAQGSARNSELLELIGTGGYFRNTTVRGSVTGESMDIGVIDDPIKGRLDARSLTVRNATWDWMTDDFMTRLSEGGGLLMIMTRWHTDDPAGRLIKNDPTVRVVTFKAIAEVDEAHRKAGDALFPEHKSIGFLRDRKKTMEPSSFSSLYQQTPADANNSEALFKFKLARVKYAPLPDVRPTIVLRIDTPQKAESDSDYFGFSLLEVRMKGIFILDAGHARKSYDDALVYFDGLLDYYKANGFEVRKVIVEDANIGYAFAHSLKKIRRAKKRFEGFKLTKKYGNKFDRAHESYTSFKTGCVSIADGCSVQNPAGIDVLNDEFESFTENDSHNNDDVLDTVVWQVVEKFGECPAPLSI</sequence>
<proteinExistence type="predicted"/>
<dbReference type="RefSeq" id="WP_189490700.1">
    <property type="nucleotide sequence ID" value="NZ_BMZG01000002.1"/>
</dbReference>
<gene>
    <name evidence="1" type="ORF">GCM10009007_03240</name>
</gene>